<dbReference type="InterPro" id="IPR036396">
    <property type="entry name" value="Cyt_P450_sf"/>
</dbReference>
<evidence type="ECO:0000256" key="6">
    <source>
        <dbReference type="ARBA" id="ARBA00023004"/>
    </source>
</evidence>
<feature type="signal peptide" evidence="10">
    <location>
        <begin position="1"/>
        <end position="18"/>
    </location>
</feature>
<dbReference type="Pfam" id="PF00067">
    <property type="entry name" value="p450"/>
    <property type="match status" value="1"/>
</dbReference>
<dbReference type="OrthoDB" id="2789670at2759"/>
<evidence type="ECO:0000256" key="1">
    <source>
        <dbReference type="ARBA" id="ARBA00001971"/>
    </source>
</evidence>
<dbReference type="InterPro" id="IPR050364">
    <property type="entry name" value="Cytochrome_P450_fung"/>
</dbReference>
<dbReference type="GO" id="GO:0005506">
    <property type="term" value="F:iron ion binding"/>
    <property type="evidence" value="ECO:0007669"/>
    <property type="project" value="InterPro"/>
</dbReference>
<evidence type="ECO:0000256" key="2">
    <source>
        <dbReference type="ARBA" id="ARBA00010617"/>
    </source>
</evidence>
<feature type="binding site" description="axial binding residue" evidence="8">
    <location>
        <position position="441"/>
    </location>
    <ligand>
        <name>heme</name>
        <dbReference type="ChEBI" id="CHEBI:30413"/>
    </ligand>
    <ligandPart>
        <name>Fe</name>
        <dbReference type="ChEBI" id="CHEBI:18248"/>
    </ligandPart>
</feature>
<dbReference type="VEuPathDB" id="FungiDB:P175DRAFT_0547596"/>
<keyword evidence="5 9" id="KW-0560">Oxidoreductase</keyword>
<dbReference type="PANTHER" id="PTHR46300">
    <property type="entry name" value="P450, PUTATIVE (EUROFUNG)-RELATED-RELATED"/>
    <property type="match status" value="1"/>
</dbReference>
<evidence type="ECO:0000256" key="4">
    <source>
        <dbReference type="ARBA" id="ARBA00022723"/>
    </source>
</evidence>
<dbReference type="InterPro" id="IPR017972">
    <property type="entry name" value="Cyt_P450_CS"/>
</dbReference>
<organism evidence="11 12">
    <name type="scientific">Aspergillus ochraceoroseus IBT 24754</name>
    <dbReference type="NCBI Taxonomy" id="1392256"/>
    <lineage>
        <taxon>Eukaryota</taxon>
        <taxon>Fungi</taxon>
        <taxon>Dikarya</taxon>
        <taxon>Ascomycota</taxon>
        <taxon>Pezizomycotina</taxon>
        <taxon>Eurotiomycetes</taxon>
        <taxon>Eurotiomycetidae</taxon>
        <taxon>Eurotiales</taxon>
        <taxon>Aspergillaceae</taxon>
        <taxon>Aspergillus</taxon>
        <taxon>Aspergillus subgen. Nidulantes</taxon>
    </lineage>
</organism>
<dbReference type="InterPro" id="IPR002401">
    <property type="entry name" value="Cyt_P450_E_grp-I"/>
</dbReference>
<comment type="caution">
    <text evidence="11">The sequence shown here is derived from an EMBL/GenBank/DDBJ whole genome shotgun (WGS) entry which is preliminary data.</text>
</comment>
<dbReference type="GO" id="GO:0020037">
    <property type="term" value="F:heme binding"/>
    <property type="evidence" value="ECO:0007669"/>
    <property type="project" value="InterPro"/>
</dbReference>
<comment type="cofactor">
    <cofactor evidence="1 8">
        <name>heme</name>
        <dbReference type="ChEBI" id="CHEBI:30413"/>
    </cofactor>
</comment>
<reference evidence="11 12" key="1">
    <citation type="journal article" date="2018" name="Proc. Natl. Acad. Sci. U.S.A.">
        <title>Linking secondary metabolites to gene clusters through genome sequencing of six diverse Aspergillus species.</title>
        <authorList>
            <person name="Kaerboelling I."/>
            <person name="Vesth T.C."/>
            <person name="Frisvad J.C."/>
            <person name="Nybo J.L."/>
            <person name="Theobald S."/>
            <person name="Kuo A."/>
            <person name="Bowyer P."/>
            <person name="Matsuda Y."/>
            <person name="Mondo S."/>
            <person name="Lyhne E.K."/>
            <person name="Kogle M.E."/>
            <person name="Clum A."/>
            <person name="Lipzen A."/>
            <person name="Salamov A."/>
            <person name="Ngan C.Y."/>
            <person name="Daum C."/>
            <person name="Chiniquy J."/>
            <person name="Barry K."/>
            <person name="LaButti K."/>
            <person name="Haridas S."/>
            <person name="Simmons B.A."/>
            <person name="Magnuson J.K."/>
            <person name="Mortensen U.H."/>
            <person name="Larsen T.O."/>
            <person name="Grigoriev I.V."/>
            <person name="Baker S.E."/>
            <person name="Andersen M.R."/>
        </authorList>
    </citation>
    <scope>NUCLEOTIDE SEQUENCE [LARGE SCALE GENOMIC DNA]</scope>
    <source>
        <strain evidence="11 12">IBT 24754</strain>
    </source>
</reference>
<dbReference type="GO" id="GO:0016705">
    <property type="term" value="F:oxidoreductase activity, acting on paired donors, with incorporation or reduction of molecular oxygen"/>
    <property type="evidence" value="ECO:0007669"/>
    <property type="project" value="InterPro"/>
</dbReference>
<protein>
    <recommendedName>
        <fullName evidence="13">O-methylsterigmatocystin oxidoreductase</fullName>
    </recommendedName>
</protein>
<name>A0A2T5LYC6_9EURO</name>
<accession>A0A2T5LYC6</accession>
<comment type="similarity">
    <text evidence="2 9">Belongs to the cytochrome P450 family.</text>
</comment>
<keyword evidence="10" id="KW-0732">Signal</keyword>
<keyword evidence="4 8" id="KW-0479">Metal-binding</keyword>
<dbReference type="SUPFAM" id="SSF48264">
    <property type="entry name" value="Cytochrome P450"/>
    <property type="match status" value="1"/>
</dbReference>
<evidence type="ECO:0000256" key="8">
    <source>
        <dbReference type="PIRSR" id="PIRSR602401-1"/>
    </source>
</evidence>
<evidence type="ECO:0000313" key="12">
    <source>
        <dbReference type="Proteomes" id="UP000244073"/>
    </source>
</evidence>
<evidence type="ECO:0000256" key="10">
    <source>
        <dbReference type="SAM" id="SignalP"/>
    </source>
</evidence>
<keyword evidence="7 9" id="KW-0503">Monooxygenase</keyword>
<dbReference type="GeneID" id="63817295"/>
<dbReference type="PANTHER" id="PTHR46300:SF7">
    <property type="entry name" value="P450, PUTATIVE (EUROFUNG)-RELATED"/>
    <property type="match status" value="1"/>
</dbReference>
<evidence type="ECO:0000256" key="9">
    <source>
        <dbReference type="RuleBase" id="RU000461"/>
    </source>
</evidence>
<sequence>MLQVLIVFAVVFSALSLGRRLFTSTPSLGPLPPGPPRKLIIGNLTDFPPRGARQWVFFEKFLHQYGPIASLTTFGQIIILINNAHVAIDLMERKSAHSRTIPDAPFAEMAGWGKSLATARNMELWKGIRKNIKVEVGTRRLVSRFHSKLDISVRRFLVGVLADPDELRALIRKEATGFMLNAAYGYTISPHGRDPMCEIAQRALGGFEEIFTPGNWLVNFVPILRHVPSWLPGTGFLEKAAEYGHSARQFTDLPFHFAKHKMAQSSLESSMLSRLLEQQGSYEPGSLEEDILKWSAAEFFLGGSDTSVSIVTSFFLAMALYPDVQQKARAELDQVIGEMTLPKFEHRSSLPYINAIVKETFRWHPSSPLGAPHILERDEIYQGYLIPRGALLLPNICAITQDTSVYHDPRSFKPERFLASEGHPPEADPAKFVFGFGRRICPGRFLIDEKVFLVVALTLACLDISPKDPHAPEPKWQAGLISHPGPFDVKVVPRSPEHEALIRSVEREHPPEASDADDFNQFAFYGDV</sequence>
<evidence type="ECO:0000256" key="5">
    <source>
        <dbReference type="ARBA" id="ARBA00023002"/>
    </source>
</evidence>
<feature type="chain" id="PRO_5015687360" description="O-methylsterigmatocystin oxidoreductase" evidence="10">
    <location>
        <begin position="19"/>
        <end position="528"/>
    </location>
</feature>
<evidence type="ECO:0000256" key="7">
    <source>
        <dbReference type="ARBA" id="ARBA00023033"/>
    </source>
</evidence>
<dbReference type="RefSeq" id="XP_040752674.1">
    <property type="nucleotide sequence ID" value="XM_040900412.1"/>
</dbReference>
<evidence type="ECO:0000313" key="11">
    <source>
        <dbReference type="EMBL" id="PTU21282.1"/>
    </source>
</evidence>
<proteinExistence type="inferred from homology"/>
<evidence type="ECO:0000256" key="3">
    <source>
        <dbReference type="ARBA" id="ARBA00022617"/>
    </source>
</evidence>
<dbReference type="PRINTS" id="PR00463">
    <property type="entry name" value="EP450I"/>
</dbReference>
<dbReference type="EMBL" id="MSFN02000004">
    <property type="protein sequence ID" value="PTU21282.1"/>
    <property type="molecule type" value="Genomic_DNA"/>
</dbReference>
<dbReference type="Proteomes" id="UP000244073">
    <property type="component" value="Unassembled WGS sequence"/>
</dbReference>
<keyword evidence="3 8" id="KW-0349">Heme</keyword>
<keyword evidence="6 8" id="KW-0408">Iron</keyword>
<evidence type="ECO:0008006" key="13">
    <source>
        <dbReference type="Google" id="ProtNLM"/>
    </source>
</evidence>
<dbReference type="GO" id="GO:0004497">
    <property type="term" value="F:monooxygenase activity"/>
    <property type="evidence" value="ECO:0007669"/>
    <property type="project" value="UniProtKB-KW"/>
</dbReference>
<dbReference type="InterPro" id="IPR001128">
    <property type="entry name" value="Cyt_P450"/>
</dbReference>
<dbReference type="Gene3D" id="1.10.630.10">
    <property type="entry name" value="Cytochrome P450"/>
    <property type="match status" value="1"/>
</dbReference>
<dbReference type="PROSITE" id="PS00086">
    <property type="entry name" value="CYTOCHROME_P450"/>
    <property type="match status" value="1"/>
</dbReference>
<dbReference type="CDD" id="cd11065">
    <property type="entry name" value="CYP64-like"/>
    <property type="match status" value="1"/>
</dbReference>
<gene>
    <name evidence="11" type="ORF">P175DRAFT_0547596</name>
</gene>
<dbReference type="AlphaFoldDB" id="A0A2T5LYC6"/>